<feature type="transmembrane region" description="Helical" evidence="1">
    <location>
        <begin position="79"/>
        <end position="97"/>
    </location>
</feature>
<proteinExistence type="predicted"/>
<gene>
    <name evidence="2" type="ORF">S01H4_36080</name>
</gene>
<name>X1AM39_9ZZZZ</name>
<dbReference type="AlphaFoldDB" id="X1AM39"/>
<dbReference type="EMBL" id="BART01019248">
    <property type="protein sequence ID" value="GAG83775.1"/>
    <property type="molecule type" value="Genomic_DNA"/>
</dbReference>
<keyword evidence="1" id="KW-0812">Transmembrane</keyword>
<protein>
    <recommendedName>
        <fullName evidence="3">O-antigen polymerase</fullName>
    </recommendedName>
</protein>
<keyword evidence="1" id="KW-0472">Membrane</keyword>
<evidence type="ECO:0000256" key="1">
    <source>
        <dbReference type="SAM" id="Phobius"/>
    </source>
</evidence>
<organism evidence="2">
    <name type="scientific">marine sediment metagenome</name>
    <dbReference type="NCBI Taxonomy" id="412755"/>
    <lineage>
        <taxon>unclassified sequences</taxon>
        <taxon>metagenomes</taxon>
        <taxon>ecological metagenomes</taxon>
    </lineage>
</organism>
<comment type="caution">
    <text evidence="2">The sequence shown here is derived from an EMBL/GenBank/DDBJ whole genome shotgun (WGS) entry which is preliminary data.</text>
</comment>
<dbReference type="InterPro" id="IPR051533">
    <property type="entry name" value="WaaL-like"/>
</dbReference>
<evidence type="ECO:0008006" key="3">
    <source>
        <dbReference type="Google" id="ProtNLM"/>
    </source>
</evidence>
<accession>X1AM39</accession>
<keyword evidence="1" id="KW-1133">Transmembrane helix</keyword>
<feature type="transmembrane region" description="Helical" evidence="1">
    <location>
        <begin position="139"/>
        <end position="156"/>
    </location>
</feature>
<reference evidence="2" key="1">
    <citation type="journal article" date="2014" name="Front. Microbiol.">
        <title>High frequency of phylogenetically diverse reductive dehalogenase-homologous genes in deep subseafloor sedimentary metagenomes.</title>
        <authorList>
            <person name="Kawai M."/>
            <person name="Futagami T."/>
            <person name="Toyoda A."/>
            <person name="Takaki Y."/>
            <person name="Nishi S."/>
            <person name="Hori S."/>
            <person name="Arai W."/>
            <person name="Tsubouchi T."/>
            <person name="Morono Y."/>
            <person name="Uchiyama I."/>
            <person name="Ito T."/>
            <person name="Fujiyama A."/>
            <person name="Inagaki F."/>
            <person name="Takami H."/>
        </authorList>
    </citation>
    <scope>NUCLEOTIDE SEQUENCE</scope>
    <source>
        <strain evidence="2">Expedition CK06-06</strain>
    </source>
</reference>
<sequence length="170" mass="18951">MLTALHIAGIDPVALFQMMFRLTTHYSDVIVYKGLVDAIANAPLGLGTGMNTGPARFAFYDPRSFVAFENYYAKAVYELGIPGLLIVIGLFLTLIVLGYKAHRNLQDPGLRSCSAAILAFVITIALNSFKGWQIDLDPINVYFWVFTGILFKLEYLEQQLKRKLGIEQIA</sequence>
<evidence type="ECO:0000313" key="2">
    <source>
        <dbReference type="EMBL" id="GAG83775.1"/>
    </source>
</evidence>
<feature type="non-terminal residue" evidence="2">
    <location>
        <position position="170"/>
    </location>
</feature>
<feature type="transmembrane region" description="Helical" evidence="1">
    <location>
        <begin position="109"/>
        <end position="127"/>
    </location>
</feature>
<dbReference type="PANTHER" id="PTHR37422">
    <property type="entry name" value="TEICHURONIC ACID BIOSYNTHESIS PROTEIN TUAE"/>
    <property type="match status" value="1"/>
</dbReference>
<dbReference type="PANTHER" id="PTHR37422:SF23">
    <property type="entry name" value="TEICHURONIC ACID BIOSYNTHESIS PROTEIN TUAE"/>
    <property type="match status" value="1"/>
</dbReference>